<evidence type="ECO:0000256" key="11">
    <source>
        <dbReference type="PIRSR" id="PIRSR006268-2"/>
    </source>
</evidence>
<dbReference type="PANTHER" id="PTHR30040:SF2">
    <property type="entry name" value="FAD:PROTEIN FMN TRANSFERASE"/>
    <property type="match status" value="1"/>
</dbReference>
<dbReference type="Proteomes" id="UP000035027">
    <property type="component" value="Chromosome"/>
</dbReference>
<evidence type="ECO:0000256" key="1">
    <source>
        <dbReference type="ARBA" id="ARBA00011955"/>
    </source>
</evidence>
<dbReference type="PIRSF" id="PIRSF006268">
    <property type="entry name" value="ApbE"/>
    <property type="match status" value="1"/>
</dbReference>
<evidence type="ECO:0000256" key="7">
    <source>
        <dbReference type="ARBA" id="ARBA00022842"/>
    </source>
</evidence>
<evidence type="ECO:0000313" key="13">
    <source>
        <dbReference type="Proteomes" id="UP000035027"/>
    </source>
</evidence>
<dbReference type="PATRIC" id="fig|1194971.3.peg.1451"/>
<proteinExistence type="inferred from homology"/>
<accession>A0A0F7Q023</accession>
<dbReference type="PANTHER" id="PTHR30040">
    <property type="entry name" value="THIAMINE BIOSYNTHESIS LIPOPROTEIN APBE"/>
    <property type="match status" value="1"/>
</dbReference>
<evidence type="ECO:0000256" key="9">
    <source>
        <dbReference type="ARBA" id="ARBA00048540"/>
    </source>
</evidence>
<dbReference type="GO" id="GO:0016740">
    <property type="term" value="F:transferase activity"/>
    <property type="evidence" value="ECO:0007669"/>
    <property type="project" value="UniProtKB-UniRule"/>
</dbReference>
<keyword evidence="4 10" id="KW-0808">Transferase</keyword>
<name>A0A0F7Q023_9LACO</name>
<dbReference type="RefSeq" id="WP_047035928.1">
    <property type="nucleotide sequence ID" value="NZ_CP011403.1"/>
</dbReference>
<keyword evidence="3 10" id="KW-0285">Flavoprotein</keyword>
<dbReference type="InterPro" id="IPR003374">
    <property type="entry name" value="ApbE-like_sf"/>
</dbReference>
<dbReference type="GO" id="GO:0046872">
    <property type="term" value="F:metal ion binding"/>
    <property type="evidence" value="ECO:0007669"/>
    <property type="project" value="UniProtKB-UniRule"/>
</dbReference>
<comment type="catalytic activity">
    <reaction evidence="9 10">
        <text>L-threonyl-[protein] + FAD = FMN-L-threonyl-[protein] + AMP + H(+)</text>
        <dbReference type="Rhea" id="RHEA:36847"/>
        <dbReference type="Rhea" id="RHEA-COMP:11060"/>
        <dbReference type="Rhea" id="RHEA-COMP:11061"/>
        <dbReference type="ChEBI" id="CHEBI:15378"/>
        <dbReference type="ChEBI" id="CHEBI:30013"/>
        <dbReference type="ChEBI" id="CHEBI:57692"/>
        <dbReference type="ChEBI" id="CHEBI:74257"/>
        <dbReference type="ChEBI" id="CHEBI:456215"/>
        <dbReference type="EC" id="2.7.1.180"/>
    </reaction>
</comment>
<organism evidence="12 13">
    <name type="scientific">Ligilactobacillus salivarius str. Ren</name>
    <dbReference type="NCBI Taxonomy" id="1194971"/>
    <lineage>
        <taxon>Bacteria</taxon>
        <taxon>Bacillati</taxon>
        <taxon>Bacillota</taxon>
        <taxon>Bacilli</taxon>
        <taxon>Lactobacillales</taxon>
        <taxon>Lactobacillaceae</taxon>
        <taxon>Ligilactobacillus</taxon>
    </lineage>
</organism>
<evidence type="ECO:0000256" key="6">
    <source>
        <dbReference type="ARBA" id="ARBA00022827"/>
    </source>
</evidence>
<dbReference type="Pfam" id="PF02424">
    <property type="entry name" value="ApbE"/>
    <property type="match status" value="1"/>
</dbReference>
<evidence type="ECO:0000256" key="3">
    <source>
        <dbReference type="ARBA" id="ARBA00022630"/>
    </source>
</evidence>
<dbReference type="EMBL" id="CP011403">
    <property type="protein sequence ID" value="AKI04989.1"/>
    <property type="molecule type" value="Genomic_DNA"/>
</dbReference>
<reference evidence="12 13" key="1">
    <citation type="submission" date="2015-05" db="EMBL/GenBank/DDBJ databases">
        <title>Complete genome sequence of Lactobacillus salivarius Ren, a probiotic strain with antitumor activity.</title>
        <authorList>
            <person name="Sun E."/>
            <person name="Zhao L."/>
            <person name="Liu S."/>
            <person name="Zhang M."/>
            <person name="Guo H."/>
            <person name="Ren F."/>
        </authorList>
    </citation>
    <scope>NUCLEOTIDE SEQUENCE [LARGE SCALE GENOMIC DNA]</scope>
    <source>
        <strain evidence="12 13">Ren</strain>
    </source>
</reference>
<dbReference type="EC" id="2.7.1.180" evidence="1 10"/>
<evidence type="ECO:0000313" key="12">
    <source>
        <dbReference type="EMBL" id="AKI04989.1"/>
    </source>
</evidence>
<evidence type="ECO:0000256" key="4">
    <source>
        <dbReference type="ARBA" id="ARBA00022679"/>
    </source>
</evidence>
<gene>
    <name evidence="12" type="ORF">LsR_01447</name>
</gene>
<dbReference type="InterPro" id="IPR024932">
    <property type="entry name" value="ApbE"/>
</dbReference>
<dbReference type="Gene3D" id="3.10.520.10">
    <property type="entry name" value="ApbE-like domains"/>
    <property type="match status" value="1"/>
</dbReference>
<sequence>MIHLENKNTTFKQTPLQKTYFALGTRINLTIFGCENPVILDKTFDLIKYYEDILTVNRDESEVMSINRAASKYPVRVSEATYKLIKRSVQVSQEYLGFNSLIGPLVKLWGIGFDNANVPEDKDIKSTLNLIDPQKIILDDNEMTVFLQDDGMELDLGGIAKGYIADRIKDFWHAFDISSGIIDLGGNLLLVGPQPKHDDALWRIGVQNPHDARGSAIGVVVTSECSIVTSGIYERHLEVDGKSYHHILDSKTGYPKQNNLASVTVFSKYSIDGEIETTNLFFAGEPVKDWGKDNPNLLGAVFVTTDNKIYLSKFTPNDFHLLSDEFEVIQH</sequence>
<evidence type="ECO:0000256" key="10">
    <source>
        <dbReference type="PIRNR" id="PIRNR006268"/>
    </source>
</evidence>
<comment type="cofactor">
    <cofactor evidence="11">
        <name>Mg(2+)</name>
        <dbReference type="ChEBI" id="CHEBI:18420"/>
    </cofactor>
    <cofactor evidence="11">
        <name>Mn(2+)</name>
        <dbReference type="ChEBI" id="CHEBI:29035"/>
    </cofactor>
    <text evidence="11">Magnesium. Can also use manganese.</text>
</comment>
<dbReference type="AlphaFoldDB" id="A0A0F7Q023"/>
<evidence type="ECO:0000256" key="2">
    <source>
        <dbReference type="ARBA" id="ARBA00016337"/>
    </source>
</evidence>
<comment type="similarity">
    <text evidence="10">Belongs to the ApbE family.</text>
</comment>
<feature type="binding site" evidence="11">
    <location>
        <position position="278"/>
    </location>
    <ligand>
        <name>Mg(2+)</name>
        <dbReference type="ChEBI" id="CHEBI:18420"/>
    </ligand>
</feature>
<keyword evidence="12" id="KW-0449">Lipoprotein</keyword>
<evidence type="ECO:0000256" key="8">
    <source>
        <dbReference type="ARBA" id="ARBA00031306"/>
    </source>
</evidence>
<feature type="binding site" evidence="11">
    <location>
        <position position="158"/>
    </location>
    <ligand>
        <name>Mg(2+)</name>
        <dbReference type="ChEBI" id="CHEBI:18420"/>
    </ligand>
</feature>
<keyword evidence="7 10" id="KW-0460">Magnesium</keyword>
<keyword evidence="6 10" id="KW-0274">FAD</keyword>
<evidence type="ECO:0000256" key="5">
    <source>
        <dbReference type="ARBA" id="ARBA00022723"/>
    </source>
</evidence>
<keyword evidence="5 10" id="KW-0479">Metal-binding</keyword>
<protein>
    <recommendedName>
        <fullName evidence="2 10">FAD:protein FMN transferase</fullName>
        <ecNumber evidence="1 10">2.7.1.180</ecNumber>
    </recommendedName>
    <alternativeName>
        <fullName evidence="8 10">Flavin transferase</fullName>
    </alternativeName>
</protein>
<dbReference type="SUPFAM" id="SSF143631">
    <property type="entry name" value="ApbE-like"/>
    <property type="match status" value="1"/>
</dbReference>